<evidence type="ECO:0000256" key="2">
    <source>
        <dbReference type="ARBA" id="ARBA00022448"/>
    </source>
</evidence>
<keyword evidence="5 7" id="KW-1133">Transmembrane helix</keyword>
<evidence type="ECO:0000256" key="6">
    <source>
        <dbReference type="ARBA" id="ARBA00023136"/>
    </source>
</evidence>
<comment type="caution">
    <text evidence="9">The sequence shown here is derived from an EMBL/GenBank/DDBJ whole genome shotgun (WGS) entry which is preliminary data.</text>
</comment>
<evidence type="ECO:0000256" key="3">
    <source>
        <dbReference type="ARBA" id="ARBA00022692"/>
    </source>
</evidence>
<dbReference type="InterPro" id="IPR036259">
    <property type="entry name" value="MFS_trans_sf"/>
</dbReference>
<dbReference type="GO" id="GO:0016020">
    <property type="term" value="C:membrane"/>
    <property type="evidence" value="ECO:0007669"/>
    <property type="project" value="UniProtKB-SubCell"/>
</dbReference>
<dbReference type="PROSITE" id="PS50850">
    <property type="entry name" value="MFS"/>
    <property type="match status" value="1"/>
</dbReference>
<feature type="transmembrane region" description="Helical" evidence="7">
    <location>
        <begin position="170"/>
        <end position="190"/>
    </location>
</feature>
<feature type="transmembrane region" description="Helical" evidence="7">
    <location>
        <begin position="369"/>
        <end position="391"/>
    </location>
</feature>
<feature type="transmembrane region" description="Helical" evidence="7">
    <location>
        <begin position="78"/>
        <end position="97"/>
    </location>
</feature>
<evidence type="ECO:0000313" key="10">
    <source>
        <dbReference type="Proteomes" id="UP000719412"/>
    </source>
</evidence>
<organism evidence="9 10">
    <name type="scientific">Tenebrio molitor</name>
    <name type="common">Yellow mealworm beetle</name>
    <dbReference type="NCBI Taxonomy" id="7067"/>
    <lineage>
        <taxon>Eukaryota</taxon>
        <taxon>Metazoa</taxon>
        <taxon>Ecdysozoa</taxon>
        <taxon>Arthropoda</taxon>
        <taxon>Hexapoda</taxon>
        <taxon>Insecta</taxon>
        <taxon>Pterygota</taxon>
        <taxon>Neoptera</taxon>
        <taxon>Endopterygota</taxon>
        <taxon>Coleoptera</taxon>
        <taxon>Polyphaga</taxon>
        <taxon>Cucujiformia</taxon>
        <taxon>Tenebrionidae</taxon>
        <taxon>Tenebrio</taxon>
    </lineage>
</organism>
<dbReference type="InterPro" id="IPR020846">
    <property type="entry name" value="MFS_dom"/>
</dbReference>
<feature type="transmembrane region" description="Helical" evidence="7">
    <location>
        <begin position="196"/>
        <end position="215"/>
    </location>
</feature>
<dbReference type="Pfam" id="PF07690">
    <property type="entry name" value="MFS_1"/>
    <property type="match status" value="1"/>
</dbReference>
<dbReference type="CDD" id="cd17318">
    <property type="entry name" value="MFS_SLC17"/>
    <property type="match status" value="1"/>
</dbReference>
<dbReference type="GO" id="GO:0015293">
    <property type="term" value="F:symporter activity"/>
    <property type="evidence" value="ECO:0007669"/>
    <property type="project" value="UniProtKB-KW"/>
</dbReference>
<dbReference type="InterPro" id="IPR011701">
    <property type="entry name" value="MFS"/>
</dbReference>
<evidence type="ECO:0000256" key="4">
    <source>
        <dbReference type="ARBA" id="ARBA00022847"/>
    </source>
</evidence>
<evidence type="ECO:0000256" key="5">
    <source>
        <dbReference type="ARBA" id="ARBA00022989"/>
    </source>
</evidence>
<comment type="subcellular location">
    <subcellularLocation>
        <location evidence="1">Membrane</location>
        <topology evidence="1">Multi-pass membrane protein</topology>
    </subcellularLocation>
</comment>
<accession>A0A8J6L7C2</accession>
<feature type="transmembrane region" description="Helical" evidence="7">
    <location>
        <begin position="318"/>
        <end position="337"/>
    </location>
</feature>
<dbReference type="PANTHER" id="PTHR11662:SF411">
    <property type="entry name" value="GH05102P"/>
    <property type="match status" value="1"/>
</dbReference>
<dbReference type="Gene3D" id="1.20.1250.20">
    <property type="entry name" value="MFS general substrate transporter like domains"/>
    <property type="match status" value="2"/>
</dbReference>
<proteinExistence type="predicted"/>
<feature type="transmembrane region" description="Helical" evidence="7">
    <location>
        <begin position="104"/>
        <end position="122"/>
    </location>
</feature>
<dbReference type="InterPro" id="IPR050382">
    <property type="entry name" value="MFS_Na/Anion_cotransporter"/>
</dbReference>
<keyword evidence="10" id="KW-1185">Reference proteome</keyword>
<keyword evidence="3 7" id="KW-0812">Transmembrane</keyword>
<keyword evidence="2" id="KW-0813">Transport</keyword>
<dbReference type="Proteomes" id="UP000719412">
    <property type="component" value="Unassembled WGS sequence"/>
</dbReference>
<keyword evidence="4" id="KW-0769">Symport</keyword>
<reference evidence="9" key="1">
    <citation type="journal article" date="2020" name="J Insects Food Feed">
        <title>The yellow mealworm (Tenebrio molitor) genome: a resource for the emerging insects as food and feed industry.</title>
        <authorList>
            <person name="Eriksson T."/>
            <person name="Andere A."/>
            <person name="Kelstrup H."/>
            <person name="Emery V."/>
            <person name="Picard C."/>
        </authorList>
    </citation>
    <scope>NUCLEOTIDE SEQUENCE</scope>
    <source>
        <strain evidence="9">Stoneville</strain>
        <tissue evidence="9">Whole head</tissue>
    </source>
</reference>
<dbReference type="FunFam" id="1.20.1250.20:FF:000157">
    <property type="entry name" value="Inorganic phosphate cotransporter"/>
    <property type="match status" value="1"/>
</dbReference>
<sequence>MFAEIARRKIVEFGPDRLKFLSCSRILAIMVILCFMFQYMLRVNISIAIVDMIAKNNSNTSPDSHPHFPWNEEEKNEILGSFFWGYLLMTIPGGRLSEIYGSKIVLGSTMLLASILTILTPFACNLHYYGAIVVRTALGLALGVFFPSLPPMVAKWIPPQDRSKFMSHSAAGYLGTALTLPLCGFLIAHLGWPSTFYFTGAVALIWALAWFYLIYDSPEQHPRISKEEKEALVGQIKVDASAKHDIPWGKLFTSKPVWAIIVELPSYMKQVLDFKIETNGLLSSFPYAATYLAAIVSCYLADRWNKSKTFTLLTIRKIFTSLALFGPALLFFIQSFWGYNRAVSIVVFTLSLGFMGCFPAGFYSNCLDIAPAFAGTIFGVAAAFGSFAGYLSTKILSLITKEQQSFQQWRYIFWILIGVELVGAGFYLIYASGKVQSWNSSTTEAEMTKLNQEKESQVEA</sequence>
<feature type="transmembrane region" description="Helical" evidence="7">
    <location>
        <begin position="343"/>
        <end position="362"/>
    </location>
</feature>
<evidence type="ECO:0000259" key="8">
    <source>
        <dbReference type="PROSITE" id="PS50850"/>
    </source>
</evidence>
<keyword evidence="6 7" id="KW-0472">Membrane</keyword>
<name>A0A8J6L7C2_TENMO</name>
<evidence type="ECO:0000256" key="1">
    <source>
        <dbReference type="ARBA" id="ARBA00004141"/>
    </source>
</evidence>
<dbReference type="AlphaFoldDB" id="A0A8J6L7C2"/>
<dbReference type="GO" id="GO:0006820">
    <property type="term" value="P:monoatomic anion transport"/>
    <property type="evidence" value="ECO:0007669"/>
    <property type="project" value="TreeGrafter"/>
</dbReference>
<dbReference type="EMBL" id="JABDTM020028213">
    <property type="protein sequence ID" value="KAH0809317.1"/>
    <property type="molecule type" value="Genomic_DNA"/>
</dbReference>
<dbReference type="FunFam" id="1.20.1250.20:FF:000003">
    <property type="entry name" value="Solute carrier family 17 member 3"/>
    <property type="match status" value="1"/>
</dbReference>
<evidence type="ECO:0000313" key="9">
    <source>
        <dbReference type="EMBL" id="KAH0809317.1"/>
    </source>
</evidence>
<feature type="transmembrane region" description="Helical" evidence="7">
    <location>
        <begin position="20"/>
        <end position="41"/>
    </location>
</feature>
<feature type="transmembrane region" description="Helical" evidence="7">
    <location>
        <begin position="411"/>
        <end position="430"/>
    </location>
</feature>
<feature type="transmembrane region" description="Helical" evidence="7">
    <location>
        <begin position="128"/>
        <end position="149"/>
    </location>
</feature>
<dbReference type="SUPFAM" id="SSF103473">
    <property type="entry name" value="MFS general substrate transporter"/>
    <property type="match status" value="1"/>
</dbReference>
<gene>
    <name evidence="9" type="ORF">GEV33_013474</name>
</gene>
<feature type="domain" description="Major facilitator superfamily (MFS) profile" evidence="8">
    <location>
        <begin position="26"/>
        <end position="435"/>
    </location>
</feature>
<dbReference type="PANTHER" id="PTHR11662">
    <property type="entry name" value="SOLUTE CARRIER FAMILY 17"/>
    <property type="match status" value="1"/>
</dbReference>
<evidence type="ECO:0000256" key="7">
    <source>
        <dbReference type="SAM" id="Phobius"/>
    </source>
</evidence>
<reference evidence="9" key="2">
    <citation type="submission" date="2021-08" db="EMBL/GenBank/DDBJ databases">
        <authorList>
            <person name="Eriksson T."/>
        </authorList>
    </citation>
    <scope>NUCLEOTIDE SEQUENCE</scope>
    <source>
        <strain evidence="9">Stoneville</strain>
        <tissue evidence="9">Whole head</tissue>
    </source>
</reference>
<protein>
    <recommendedName>
        <fullName evidence="8">Major facilitator superfamily (MFS) profile domain-containing protein</fullName>
    </recommendedName>
</protein>